<dbReference type="CDD" id="cd08939">
    <property type="entry name" value="KDSR-like_SDR_c"/>
    <property type="match status" value="1"/>
</dbReference>
<dbReference type="GeneID" id="39577640"/>
<dbReference type="GO" id="GO:0030148">
    <property type="term" value="P:sphingolipid biosynthetic process"/>
    <property type="evidence" value="ECO:0007669"/>
    <property type="project" value="InterPro"/>
</dbReference>
<evidence type="ECO:0000313" key="13">
    <source>
        <dbReference type="EMBL" id="ROT38490.1"/>
    </source>
</evidence>
<name>A0A3N2PVH1_SODAK</name>
<evidence type="ECO:0000256" key="11">
    <source>
        <dbReference type="ARBA" id="ARBA00048930"/>
    </source>
</evidence>
<reference evidence="13 14" key="1">
    <citation type="journal article" date="2018" name="Mol. Ecol.">
        <title>The obligate alkalophilic soda-lake fungus Sodiomyces alkalinus has shifted to a protein diet.</title>
        <authorList>
            <person name="Grum-Grzhimaylo A.A."/>
            <person name="Falkoski D.L."/>
            <person name="van den Heuvel J."/>
            <person name="Valero-Jimenez C.A."/>
            <person name="Min B."/>
            <person name="Choi I.G."/>
            <person name="Lipzen A."/>
            <person name="Daum C.G."/>
            <person name="Aanen D.K."/>
            <person name="Tsang A."/>
            <person name="Henrissat B."/>
            <person name="Bilanenko E.N."/>
            <person name="de Vries R.P."/>
            <person name="van Kan J.A.L."/>
            <person name="Grigoriev I.V."/>
            <person name="Debets A.J.M."/>
        </authorList>
    </citation>
    <scope>NUCLEOTIDE SEQUENCE [LARGE SCALE GENOMIC DNA]</scope>
    <source>
        <strain evidence="13 14">F11</strain>
    </source>
</reference>
<comment type="catalytic activity">
    <reaction evidence="11">
        <text>sphinganine + NADP(+) = 3-oxosphinganine + NADPH + H(+)</text>
        <dbReference type="Rhea" id="RHEA:22640"/>
        <dbReference type="ChEBI" id="CHEBI:15378"/>
        <dbReference type="ChEBI" id="CHEBI:57783"/>
        <dbReference type="ChEBI" id="CHEBI:57817"/>
        <dbReference type="ChEBI" id="CHEBI:58299"/>
        <dbReference type="ChEBI" id="CHEBI:58349"/>
        <dbReference type="EC" id="1.1.1.102"/>
    </reaction>
    <physiologicalReaction direction="right-to-left" evidence="11">
        <dbReference type="Rhea" id="RHEA:22642"/>
    </physiologicalReaction>
</comment>
<evidence type="ECO:0000256" key="6">
    <source>
        <dbReference type="ARBA" id="ARBA00022919"/>
    </source>
</evidence>
<evidence type="ECO:0000256" key="5">
    <source>
        <dbReference type="ARBA" id="ARBA00022857"/>
    </source>
</evidence>
<dbReference type="Pfam" id="PF00106">
    <property type="entry name" value="adh_short"/>
    <property type="match status" value="1"/>
</dbReference>
<dbReference type="PRINTS" id="PR00081">
    <property type="entry name" value="GDHRDH"/>
</dbReference>
<dbReference type="RefSeq" id="XP_028466296.1">
    <property type="nucleotide sequence ID" value="XM_028609162.1"/>
</dbReference>
<keyword evidence="12" id="KW-1133">Transmembrane helix</keyword>
<dbReference type="EC" id="1.1.1.102" evidence="9"/>
<evidence type="ECO:0000256" key="8">
    <source>
        <dbReference type="ARBA" id="ARBA00023098"/>
    </source>
</evidence>
<evidence type="ECO:0000256" key="4">
    <source>
        <dbReference type="ARBA" id="ARBA00022824"/>
    </source>
</evidence>
<dbReference type="PANTHER" id="PTHR43550:SF3">
    <property type="entry name" value="3-KETODIHYDROSPHINGOSINE REDUCTASE"/>
    <property type="match status" value="1"/>
</dbReference>
<dbReference type="AlphaFoldDB" id="A0A3N2PVH1"/>
<dbReference type="GO" id="GO:0005789">
    <property type="term" value="C:endoplasmic reticulum membrane"/>
    <property type="evidence" value="ECO:0007669"/>
    <property type="project" value="TreeGrafter"/>
</dbReference>
<dbReference type="OrthoDB" id="10267115at2759"/>
<proteinExistence type="predicted"/>
<dbReference type="SUPFAM" id="SSF51735">
    <property type="entry name" value="NAD(P)-binding Rossmann-fold domains"/>
    <property type="match status" value="1"/>
</dbReference>
<keyword evidence="8" id="KW-0443">Lipid metabolism</keyword>
<sequence length="358" mass="38526">MENTVTYIGIAVSSVAALVFAYAMGLFSWKNHMPVEGKTILLTGASEGMGRSAALKLAARGANLVVVARNGQRLEELVTELKASAKNPQTQRFTSLTADISKEGFAAPLLDKATAWNNGRAPDIVWCVAGMATPGLFAESPFSVLRRNLDVNFYGTAELSHAVLRAWLAPDADADAKPNPNRTDAAATPKHLIMTSTVAALYPVAGYSLYIPGKAALRALADTLAQEVLLYPGRDVRVHVVYPGTITSPGYERENLTKPGITHELEDIDPVQTPDQCAEAAIRGLEAGQYFVTVAWLGHLMRWGALGGSVRNNWVVDTLMGLLTPLVFVFVIPDIFGKVKAYAKKHGHPSTYIKNVPS</sequence>
<dbReference type="STRING" id="1314773.A0A3N2PVH1"/>
<comment type="pathway">
    <text evidence="3">Sphingolipid metabolism.</text>
</comment>
<accession>A0A3N2PVH1</accession>
<protein>
    <recommendedName>
        <fullName evidence="9">3-dehydrosphinganine reductase</fullName>
        <ecNumber evidence="9">1.1.1.102</ecNumber>
    </recommendedName>
</protein>
<comment type="function">
    <text evidence="10">Catalyzes the reduction of 3'-oxosphinganine (3-ketodihydrosphingosine/KDS) to sphinganine (dihydrosphingosine/DHS), the second step of de novo sphingolipid biosynthesis.</text>
</comment>
<evidence type="ECO:0000256" key="2">
    <source>
        <dbReference type="ARBA" id="ARBA00004760"/>
    </source>
</evidence>
<comment type="subcellular location">
    <subcellularLocation>
        <location evidence="1">Endoplasmic reticulum</location>
    </subcellularLocation>
</comment>
<evidence type="ECO:0000256" key="3">
    <source>
        <dbReference type="ARBA" id="ARBA00004991"/>
    </source>
</evidence>
<dbReference type="Gene3D" id="3.40.50.720">
    <property type="entry name" value="NAD(P)-binding Rossmann-like Domain"/>
    <property type="match status" value="1"/>
</dbReference>
<keyword evidence="12" id="KW-0812">Transmembrane</keyword>
<feature type="transmembrane region" description="Helical" evidence="12">
    <location>
        <begin position="6"/>
        <end position="29"/>
    </location>
</feature>
<keyword evidence="7" id="KW-0560">Oxidoreductase</keyword>
<evidence type="ECO:0000256" key="7">
    <source>
        <dbReference type="ARBA" id="ARBA00023002"/>
    </source>
</evidence>
<dbReference type="GO" id="GO:0047560">
    <property type="term" value="F:3-dehydrosphinganine reductase activity"/>
    <property type="evidence" value="ECO:0007669"/>
    <property type="project" value="UniProtKB-EC"/>
</dbReference>
<organism evidence="13 14">
    <name type="scientific">Sodiomyces alkalinus (strain CBS 110278 / VKM F-3762 / F11)</name>
    <name type="common">Alkaliphilic filamentous fungus</name>
    <dbReference type="NCBI Taxonomy" id="1314773"/>
    <lineage>
        <taxon>Eukaryota</taxon>
        <taxon>Fungi</taxon>
        <taxon>Dikarya</taxon>
        <taxon>Ascomycota</taxon>
        <taxon>Pezizomycotina</taxon>
        <taxon>Sordariomycetes</taxon>
        <taxon>Hypocreomycetidae</taxon>
        <taxon>Glomerellales</taxon>
        <taxon>Plectosphaerellaceae</taxon>
        <taxon>Sodiomyces</taxon>
    </lineage>
</organism>
<dbReference type="PANTHER" id="PTHR43550">
    <property type="entry name" value="3-KETODIHYDROSPHINGOSINE REDUCTASE"/>
    <property type="match status" value="1"/>
</dbReference>
<gene>
    <name evidence="13" type="ORF">SODALDRAFT_311264</name>
</gene>
<comment type="pathway">
    <text evidence="2">Lipid metabolism; sphingolipid metabolism.</text>
</comment>
<dbReference type="EMBL" id="ML119055">
    <property type="protein sequence ID" value="ROT38490.1"/>
    <property type="molecule type" value="Genomic_DNA"/>
</dbReference>
<keyword evidence="4" id="KW-0256">Endoplasmic reticulum</keyword>
<dbReference type="Proteomes" id="UP000272025">
    <property type="component" value="Unassembled WGS sequence"/>
</dbReference>
<evidence type="ECO:0000256" key="1">
    <source>
        <dbReference type="ARBA" id="ARBA00004240"/>
    </source>
</evidence>
<evidence type="ECO:0000256" key="9">
    <source>
        <dbReference type="ARBA" id="ARBA00026112"/>
    </source>
</evidence>
<dbReference type="InterPro" id="IPR002347">
    <property type="entry name" value="SDR_fam"/>
</dbReference>
<dbReference type="InterPro" id="IPR045022">
    <property type="entry name" value="KDSR-like"/>
</dbReference>
<dbReference type="InterPro" id="IPR036291">
    <property type="entry name" value="NAD(P)-bd_dom_sf"/>
</dbReference>
<evidence type="ECO:0000256" key="12">
    <source>
        <dbReference type="SAM" id="Phobius"/>
    </source>
</evidence>
<evidence type="ECO:0000256" key="10">
    <source>
        <dbReference type="ARBA" id="ARBA00044737"/>
    </source>
</evidence>
<evidence type="ECO:0000313" key="14">
    <source>
        <dbReference type="Proteomes" id="UP000272025"/>
    </source>
</evidence>
<keyword evidence="5" id="KW-0521">NADP</keyword>
<keyword evidence="14" id="KW-1185">Reference proteome</keyword>
<dbReference type="GO" id="GO:0006666">
    <property type="term" value="P:3-keto-sphinganine metabolic process"/>
    <property type="evidence" value="ECO:0007669"/>
    <property type="project" value="InterPro"/>
</dbReference>
<keyword evidence="6" id="KW-0746">Sphingolipid metabolism</keyword>
<keyword evidence="12" id="KW-0472">Membrane</keyword>